<accession>A0ABS7AHN1</accession>
<dbReference type="RefSeq" id="WP_219766678.1">
    <property type="nucleotide sequence ID" value="NZ_JAHYBZ010000015.1"/>
</dbReference>
<proteinExistence type="predicted"/>
<reference evidence="1 2" key="1">
    <citation type="submission" date="2021-07" db="EMBL/GenBank/DDBJ databases">
        <authorList>
            <person name="So Y."/>
        </authorList>
    </citation>
    <scope>NUCLEOTIDE SEQUENCE [LARGE SCALE GENOMIC DNA]</scope>
    <source>
        <strain evidence="1 2">HJA6</strain>
    </source>
</reference>
<dbReference type="InterPro" id="IPR021322">
    <property type="entry name" value="DUF2924"/>
</dbReference>
<keyword evidence="2" id="KW-1185">Reference proteome</keyword>
<sequence>MIRRSSAAAAPAPTIPAIPPTQVLARLAALQTAPIADLKKQWRELFGKEPPPFNRPYLVSRLSYRVQELAYGGLKPETRARLEALGELLDGGNVVLRRIRADSRPLPGTRLIREHDGVQHVVTVRVDDFEYEGRPYRSLSAIARHITGTRWNGWTFFGLRARGDA</sequence>
<gene>
    <name evidence="1" type="ORF">KPL78_28420</name>
</gene>
<dbReference type="EMBL" id="JAHYBZ010000015">
    <property type="protein sequence ID" value="MBW6401806.1"/>
    <property type="molecule type" value="Genomic_DNA"/>
</dbReference>
<evidence type="ECO:0000313" key="2">
    <source>
        <dbReference type="Proteomes" id="UP001196565"/>
    </source>
</evidence>
<evidence type="ECO:0000313" key="1">
    <source>
        <dbReference type="EMBL" id="MBW6401806.1"/>
    </source>
</evidence>
<dbReference type="Proteomes" id="UP001196565">
    <property type="component" value="Unassembled WGS sequence"/>
</dbReference>
<name>A0ABS7AHN1_9PROT</name>
<comment type="caution">
    <text evidence="1">The sequence shown here is derived from an EMBL/GenBank/DDBJ whole genome shotgun (WGS) entry which is preliminary data.</text>
</comment>
<dbReference type="Pfam" id="PF11149">
    <property type="entry name" value="DUF2924"/>
    <property type="match status" value="1"/>
</dbReference>
<organism evidence="1 2">
    <name type="scientific">Roseomonas alba</name>
    <dbReference type="NCBI Taxonomy" id="2846776"/>
    <lineage>
        <taxon>Bacteria</taxon>
        <taxon>Pseudomonadati</taxon>
        <taxon>Pseudomonadota</taxon>
        <taxon>Alphaproteobacteria</taxon>
        <taxon>Acetobacterales</taxon>
        <taxon>Roseomonadaceae</taxon>
        <taxon>Roseomonas</taxon>
    </lineage>
</organism>
<protein>
    <submittedName>
        <fullName evidence="1">DUF2924 domain-containing protein</fullName>
    </submittedName>
</protein>